<gene>
    <name evidence="4" type="ORF">PMG11_11110</name>
</gene>
<dbReference type="InterPro" id="IPR036928">
    <property type="entry name" value="AS_sf"/>
</dbReference>
<dbReference type="InterPro" id="IPR023631">
    <property type="entry name" value="Amidase_dom"/>
</dbReference>
<dbReference type="Proteomes" id="UP000042958">
    <property type="component" value="Unassembled WGS sequence"/>
</dbReference>
<name>A0A0F7U178_PENBI</name>
<evidence type="ECO:0000256" key="1">
    <source>
        <dbReference type="SAM" id="Coils"/>
    </source>
</evidence>
<evidence type="ECO:0000313" key="5">
    <source>
        <dbReference type="Proteomes" id="UP000042958"/>
    </source>
</evidence>
<dbReference type="SUPFAM" id="SSF75304">
    <property type="entry name" value="Amidase signature (AS) enzymes"/>
    <property type="match status" value="1"/>
</dbReference>
<keyword evidence="1" id="KW-0175">Coiled coil</keyword>
<evidence type="ECO:0000259" key="3">
    <source>
        <dbReference type="Pfam" id="PF01425"/>
    </source>
</evidence>
<dbReference type="PANTHER" id="PTHR42678:SF34">
    <property type="entry name" value="OS04G0183300 PROTEIN"/>
    <property type="match status" value="1"/>
</dbReference>
<dbReference type="OrthoDB" id="566138at2759"/>
<evidence type="ECO:0000313" key="4">
    <source>
        <dbReference type="EMBL" id="CEJ62613.1"/>
    </source>
</evidence>
<dbReference type="EMBL" id="CDHK01000019">
    <property type="protein sequence ID" value="CEJ62613.1"/>
    <property type="molecule type" value="Genomic_DNA"/>
</dbReference>
<reference evidence="5" key="1">
    <citation type="journal article" date="2015" name="Genome Announc.">
        <title>Draft genome sequence of the fungus Penicillium brasilianum MG11.</title>
        <authorList>
            <person name="Horn F."/>
            <person name="Linde J."/>
            <person name="Mattern D.J."/>
            <person name="Walther G."/>
            <person name="Guthke R."/>
            <person name="Brakhage A.A."/>
            <person name="Valiante V."/>
        </authorList>
    </citation>
    <scope>NUCLEOTIDE SEQUENCE [LARGE SCALE GENOMIC DNA]</scope>
    <source>
        <strain evidence="5">MG11</strain>
    </source>
</reference>
<dbReference type="PANTHER" id="PTHR42678">
    <property type="entry name" value="AMIDASE"/>
    <property type="match status" value="1"/>
</dbReference>
<proteinExistence type="predicted"/>
<feature type="coiled-coil region" evidence="1">
    <location>
        <begin position="30"/>
        <end position="57"/>
    </location>
</feature>
<dbReference type="AlphaFoldDB" id="A0A0F7U178"/>
<evidence type="ECO:0000256" key="2">
    <source>
        <dbReference type="SAM" id="MobiDB-lite"/>
    </source>
</evidence>
<protein>
    <recommendedName>
        <fullName evidence="3">Amidase domain-containing protein</fullName>
    </recommendedName>
</protein>
<dbReference type="Pfam" id="PF01425">
    <property type="entry name" value="Amidase"/>
    <property type="match status" value="1"/>
</dbReference>
<accession>A0A0F7U178</accession>
<dbReference type="Gene3D" id="3.90.1300.10">
    <property type="entry name" value="Amidase signature (AS) domain"/>
    <property type="match status" value="1"/>
</dbReference>
<organism evidence="4 5">
    <name type="scientific">Penicillium brasilianum</name>
    <dbReference type="NCBI Taxonomy" id="104259"/>
    <lineage>
        <taxon>Eukaryota</taxon>
        <taxon>Fungi</taxon>
        <taxon>Dikarya</taxon>
        <taxon>Ascomycota</taxon>
        <taxon>Pezizomycotina</taxon>
        <taxon>Eurotiomycetes</taxon>
        <taxon>Eurotiomycetidae</taxon>
        <taxon>Eurotiales</taxon>
        <taxon>Aspergillaceae</taxon>
        <taxon>Penicillium</taxon>
    </lineage>
</organism>
<sequence length="532" mass="56727">MSSLKPARSVINLTGWSPPTDYIAKGEPLFDTLTSTAEDLRRELQQQRITSVQIIREYYRSIVQFNGYLNAIYELAPGALAEAERLDNLRADGVVLGAFHGIPILLKDNIATDASLGLGTCAGGIALIGSVPKKNASIVEKLVDAGAIILGKATMSEYGDFKSMTNRSGWSAAAGQAQNPYVTGGDDPQDGLGGHSSTGGSSSGSAVAVTAGLSPISIGTETQGSLIVPAVRAALYTIKVGQGIIPGDGIFPISHRFDTAGPMAKSVKDIADLLTVLVDSHSTTVPEGGYSSAMCGSDGWKDLTIGTLDPDDWLASEMMIKPVAEATAQIKHETLSAYKIIQGLAKSYHQKVPLPSAESFNINGEDAFLNILLGDFPSDCNRYLAGLESSRVRSLQELVEWNRANGAVALPHGCDSQDILEHALKSKYTDEEFSKFLNHVQSIGTKFDDVFERYGLDVVIGPTDCLLGMFSAVKAAPIVNLPLAYLDYNGRPISLLAAAPRHKEATLIKLMSAFEATFPPRKPPAAFRQRIV</sequence>
<feature type="domain" description="Amidase" evidence="3">
    <location>
        <begin position="54"/>
        <end position="463"/>
    </location>
</feature>
<dbReference type="STRING" id="104259.A0A0F7U178"/>
<keyword evidence="5" id="KW-1185">Reference proteome</keyword>
<feature type="region of interest" description="Disordered" evidence="2">
    <location>
        <begin position="175"/>
        <end position="204"/>
    </location>
</feature>